<evidence type="ECO:0000256" key="6">
    <source>
        <dbReference type="SAM" id="Phobius"/>
    </source>
</evidence>
<dbReference type="Pfam" id="PF13567">
    <property type="entry name" value="DUF4131"/>
    <property type="match status" value="1"/>
</dbReference>
<dbReference type="NCBIfam" id="TIGR00361">
    <property type="entry name" value="ComEC_Rec2"/>
    <property type="match status" value="1"/>
</dbReference>
<dbReference type="InterPro" id="IPR004797">
    <property type="entry name" value="Competence_ComEC/Rec2"/>
</dbReference>
<evidence type="ECO:0000313" key="8">
    <source>
        <dbReference type="EMBL" id="RDE73117.1"/>
    </source>
</evidence>
<dbReference type="InterPro" id="IPR052159">
    <property type="entry name" value="Competence_DNA_uptake"/>
</dbReference>
<dbReference type="InterPro" id="IPR036866">
    <property type="entry name" value="RibonucZ/Hydroxyglut_hydro"/>
</dbReference>
<comment type="subcellular location">
    <subcellularLocation>
        <location evidence="1">Cell membrane</location>
        <topology evidence="1">Multi-pass membrane protein</topology>
    </subcellularLocation>
</comment>
<feature type="transmembrane region" description="Helical" evidence="6">
    <location>
        <begin position="373"/>
        <end position="394"/>
    </location>
</feature>
<dbReference type="SMART" id="SM00849">
    <property type="entry name" value="Lactamase_B"/>
    <property type="match status" value="1"/>
</dbReference>
<proteinExistence type="predicted"/>
<evidence type="ECO:0000313" key="9">
    <source>
        <dbReference type="Proteomes" id="UP000253872"/>
    </source>
</evidence>
<evidence type="ECO:0000256" key="5">
    <source>
        <dbReference type="ARBA" id="ARBA00023136"/>
    </source>
</evidence>
<dbReference type="EMBL" id="QEPN01000002">
    <property type="protein sequence ID" value="RDE73117.1"/>
    <property type="molecule type" value="Genomic_DNA"/>
</dbReference>
<feature type="transmembrane region" description="Helical" evidence="6">
    <location>
        <begin position="486"/>
        <end position="506"/>
    </location>
</feature>
<dbReference type="GO" id="GO:0030420">
    <property type="term" value="P:establishment of competence for transformation"/>
    <property type="evidence" value="ECO:0007669"/>
    <property type="project" value="InterPro"/>
</dbReference>
<keyword evidence="4 6" id="KW-1133">Transmembrane helix</keyword>
<dbReference type="InterPro" id="IPR025405">
    <property type="entry name" value="DUF4131"/>
</dbReference>
<evidence type="ECO:0000256" key="3">
    <source>
        <dbReference type="ARBA" id="ARBA00022692"/>
    </source>
</evidence>
<dbReference type="PANTHER" id="PTHR30619">
    <property type="entry name" value="DNA INTERNALIZATION/COMPETENCE PROTEIN COMEC/REC2"/>
    <property type="match status" value="1"/>
</dbReference>
<dbReference type="GO" id="GO:0005886">
    <property type="term" value="C:plasma membrane"/>
    <property type="evidence" value="ECO:0007669"/>
    <property type="project" value="UniProtKB-SubCell"/>
</dbReference>
<dbReference type="Gene3D" id="3.60.15.10">
    <property type="entry name" value="Ribonuclease Z/Hydroxyacylglutathione hydrolase-like"/>
    <property type="match status" value="1"/>
</dbReference>
<evidence type="ECO:0000256" key="2">
    <source>
        <dbReference type="ARBA" id="ARBA00022475"/>
    </source>
</evidence>
<dbReference type="InterPro" id="IPR001279">
    <property type="entry name" value="Metallo-B-lactamas"/>
</dbReference>
<evidence type="ECO:0000256" key="4">
    <source>
        <dbReference type="ARBA" id="ARBA00022989"/>
    </source>
</evidence>
<comment type="caution">
    <text evidence="8">The sequence shown here is derived from an EMBL/GenBank/DDBJ whole genome shotgun (WGS) entry which is preliminary data.</text>
</comment>
<feature type="transmembrane region" description="Helical" evidence="6">
    <location>
        <begin position="317"/>
        <end position="334"/>
    </location>
</feature>
<evidence type="ECO:0000259" key="7">
    <source>
        <dbReference type="SMART" id="SM00849"/>
    </source>
</evidence>
<feature type="transmembrane region" description="Helical" evidence="6">
    <location>
        <begin position="400"/>
        <end position="425"/>
    </location>
</feature>
<accession>A0A369YJB2</accession>
<dbReference type="SUPFAM" id="SSF56281">
    <property type="entry name" value="Metallo-hydrolase/oxidoreductase"/>
    <property type="match status" value="1"/>
</dbReference>
<feature type="transmembrane region" description="Helical" evidence="6">
    <location>
        <begin position="12"/>
        <end position="36"/>
    </location>
</feature>
<feature type="domain" description="Metallo-beta-lactamase" evidence="7">
    <location>
        <begin position="525"/>
        <end position="711"/>
    </location>
</feature>
<reference evidence="8 9" key="1">
    <citation type="submission" date="2018-05" db="EMBL/GenBank/DDBJ databases">
        <title>Draft Genome Sequences for a Diverse set of 7 Haemophilus Species.</title>
        <authorList>
            <person name="Nichols M."/>
            <person name="Topaz N."/>
            <person name="Wang X."/>
            <person name="Wang X."/>
            <person name="Boxrud D."/>
        </authorList>
    </citation>
    <scope>NUCLEOTIDE SEQUENCE [LARGE SCALE GENOMIC DNA]</scope>
    <source>
        <strain evidence="8 9">C2002001239</strain>
    </source>
</reference>
<dbReference type="InterPro" id="IPR035681">
    <property type="entry name" value="ComA-like_MBL"/>
</dbReference>
<dbReference type="AlphaFoldDB" id="A0A369YJB2"/>
<keyword evidence="2" id="KW-1003">Cell membrane</keyword>
<dbReference type="Proteomes" id="UP000253872">
    <property type="component" value="Unassembled WGS sequence"/>
</dbReference>
<dbReference type="Pfam" id="PF00753">
    <property type="entry name" value="Lactamase_B"/>
    <property type="match status" value="1"/>
</dbReference>
<name>A0A369YJB2_9PAST</name>
<dbReference type="PANTHER" id="PTHR30619:SF1">
    <property type="entry name" value="RECOMBINATION PROTEIN 2"/>
    <property type="match status" value="1"/>
</dbReference>
<dbReference type="InterPro" id="IPR004477">
    <property type="entry name" value="ComEC_N"/>
</dbReference>
<dbReference type="Pfam" id="PF03772">
    <property type="entry name" value="Competence"/>
    <property type="match status" value="1"/>
</dbReference>
<dbReference type="RefSeq" id="WP_111402197.1">
    <property type="nucleotide sequence ID" value="NZ_QEPN01000002.1"/>
</dbReference>
<sequence length="772" mass="88913">MFYLAMIRQDHAFILFPLLCLPILWLPLADFLYLIIAYSTLLLWTILARYKLLAWVLFLVLLSYARVAHFANELENQTALVQTRTIKIVQLQKLIDYQAAIGQLENGERIYLNWQSQTPLKLEQHYQVQTTFRPISARLNEGNFDRQRWYAANHIQATATIKQAIWLENQETSSWRTKWLYRVVDQTDTFPTQGLLLALAFGERAWLNHTHWQIFQQTGTAHLIAISGLHIALAMAVGFWLAKLGQWGMLYAHHRYAIRTFYKIGQSYLFPRVIGLSFALGYSYLAGFSIPTLRAIWAILLILVCQFARRHYTPTQLWWRIVSLLLLLDPLTLLSDSFWLSISAVASLIIWYRYFPLFNWIATQHFSRVIRGILSLFHLQLGILLIFAPVQFFFFQGSSAWNFLANILIVPLYSFALVPMILLTLMTDNLFSTWQWADWLAQSSLTLISPLSESWIPLSYQTQWELLSLDLAILMGLYAWKNKQKIYWLSLGIIVPLFYGWGYMVFMRASLPSWITFDVGQGLAQALIYETSGQKKAIFYDTGISWGDGAISNNMAKLEILPYLQREGITVEAIFLSHDDNDHAGGVETLLQHYPHAWLISSSQKRYAGYQPESCVAGKSWQFGHFQLQAIYPSQTVLMARNQDSCVLLVSIGHFRWLLTGDSGAMQEREWSENAGQVDFLQVPHHGSKTSSSETLLQQTKPRVAIISSGRWNAWKMPNKQVIERLNLHGVQTLNTAEVGMVKIEFAQAQAKLTTARHKNSPWYQGYFEFSN</sequence>
<keyword evidence="5 6" id="KW-0472">Membrane</keyword>
<dbReference type="STRING" id="1035839.GCA_000238795_00562"/>
<dbReference type="NCBIfam" id="TIGR00360">
    <property type="entry name" value="ComEC_N-term"/>
    <property type="match status" value="1"/>
</dbReference>
<feature type="transmembrane region" description="Helical" evidence="6">
    <location>
        <begin position="340"/>
        <end position="361"/>
    </location>
</feature>
<feature type="transmembrane region" description="Helical" evidence="6">
    <location>
        <begin position="42"/>
        <end position="64"/>
    </location>
</feature>
<evidence type="ECO:0000256" key="1">
    <source>
        <dbReference type="ARBA" id="ARBA00004651"/>
    </source>
</evidence>
<dbReference type="CDD" id="cd07731">
    <property type="entry name" value="ComA-like_MBL-fold"/>
    <property type="match status" value="1"/>
</dbReference>
<protein>
    <submittedName>
        <fullName evidence="8">DNA internalization-related competence protein ComEC/Rec2</fullName>
    </submittedName>
</protein>
<gene>
    <name evidence="8" type="ORF">DPV93_03245</name>
</gene>
<keyword evidence="3 6" id="KW-0812">Transmembrane</keyword>
<organism evidence="8 9">
    <name type="scientific">Haemophilus sputorum</name>
    <dbReference type="NCBI Taxonomy" id="1078480"/>
    <lineage>
        <taxon>Bacteria</taxon>
        <taxon>Pseudomonadati</taxon>
        <taxon>Pseudomonadota</taxon>
        <taxon>Gammaproteobacteria</taxon>
        <taxon>Pasteurellales</taxon>
        <taxon>Pasteurellaceae</taxon>
        <taxon>Haemophilus</taxon>
    </lineage>
</organism>
<feature type="transmembrane region" description="Helical" evidence="6">
    <location>
        <begin position="282"/>
        <end position="305"/>
    </location>
</feature>
<feature type="transmembrane region" description="Helical" evidence="6">
    <location>
        <begin position="223"/>
        <end position="242"/>
    </location>
</feature>